<accession>A0A9X1XWQ9</accession>
<name>A0A9X1XWQ9_9FLAO</name>
<dbReference type="Proteomes" id="UP001139260">
    <property type="component" value="Unassembled WGS sequence"/>
</dbReference>
<gene>
    <name evidence="1" type="ORF">MW871_14900</name>
</gene>
<dbReference type="RefSeq" id="WP_248429202.1">
    <property type="nucleotide sequence ID" value="NZ_JALNUB010000013.1"/>
</dbReference>
<evidence type="ECO:0000313" key="2">
    <source>
        <dbReference type="Proteomes" id="UP001139260"/>
    </source>
</evidence>
<organism evidence="1 2">
    <name type="scientific">Flavobacterium pygoscelis</name>
    <dbReference type="NCBI Taxonomy" id="2893176"/>
    <lineage>
        <taxon>Bacteria</taxon>
        <taxon>Pseudomonadati</taxon>
        <taxon>Bacteroidota</taxon>
        <taxon>Flavobacteriia</taxon>
        <taxon>Flavobacteriales</taxon>
        <taxon>Flavobacteriaceae</taxon>
        <taxon>Flavobacterium</taxon>
    </lineage>
</organism>
<proteinExistence type="predicted"/>
<dbReference type="AlphaFoldDB" id="A0A9X1XWQ9"/>
<dbReference type="EMBL" id="JALNUB010000013">
    <property type="protein sequence ID" value="MCK8143176.1"/>
    <property type="molecule type" value="Genomic_DNA"/>
</dbReference>
<sequence length="121" mass="13820">MTATKAYIYEGTGSATDDYFKPKATNTNSPPLEECPKGRVVLNWAIFDKTNKQHLTLLSQLRTLQWTIPSEKWGEVADLPRLSAFLKSPESPVKKPLKEMQPVEVSKTIECFKSMIRKKYK</sequence>
<reference evidence="1" key="1">
    <citation type="submission" date="2022-04" db="EMBL/GenBank/DDBJ databases">
        <title>Flavobacterium pygoscelis sp. nov. isolated from Chinstrap chick (Pygoscelis antarcticus).</title>
        <authorList>
            <person name="Irgang R."/>
            <person name="Poblete-Morales M."/>
            <person name="Avendano-Herrera R."/>
        </authorList>
    </citation>
    <scope>NUCLEOTIDE SEQUENCE</scope>
    <source>
        <strain evidence="1">I-SCBP12n</strain>
    </source>
</reference>
<evidence type="ECO:0000313" key="1">
    <source>
        <dbReference type="EMBL" id="MCK8143176.1"/>
    </source>
</evidence>
<protein>
    <submittedName>
        <fullName evidence="1">Uncharacterized protein</fullName>
    </submittedName>
</protein>
<keyword evidence="2" id="KW-1185">Reference proteome</keyword>
<comment type="caution">
    <text evidence="1">The sequence shown here is derived from an EMBL/GenBank/DDBJ whole genome shotgun (WGS) entry which is preliminary data.</text>
</comment>